<dbReference type="InterPro" id="IPR044974">
    <property type="entry name" value="Disease_R_plants"/>
</dbReference>
<dbReference type="FunFam" id="3.40.50.10140:FF:000007">
    <property type="entry name" value="Disease resistance protein (TIR-NBS-LRR class)"/>
    <property type="match status" value="1"/>
</dbReference>
<evidence type="ECO:0000259" key="2">
    <source>
        <dbReference type="PROSITE" id="PS50104"/>
    </source>
</evidence>
<protein>
    <recommendedName>
        <fullName evidence="2">TIR domain-containing protein</fullName>
    </recommendedName>
</protein>
<dbReference type="Pfam" id="PF01582">
    <property type="entry name" value="TIR"/>
    <property type="match status" value="1"/>
</dbReference>
<dbReference type="InterPro" id="IPR002182">
    <property type="entry name" value="NB-ARC"/>
</dbReference>
<dbReference type="InterPro" id="IPR000157">
    <property type="entry name" value="TIR_dom"/>
</dbReference>
<dbReference type="InterPro" id="IPR027417">
    <property type="entry name" value="P-loop_NTPase"/>
</dbReference>
<dbReference type="Gene3D" id="3.40.50.300">
    <property type="entry name" value="P-loop containing nucleotide triphosphate hydrolases"/>
    <property type="match status" value="1"/>
</dbReference>
<dbReference type="Gene3D" id="3.40.50.10140">
    <property type="entry name" value="Toll/interleukin-1 receptor homology (TIR) domain"/>
    <property type="match status" value="1"/>
</dbReference>
<dbReference type="Proteomes" id="UP001603857">
    <property type="component" value="Unassembled WGS sequence"/>
</dbReference>
<dbReference type="SUPFAM" id="SSF52540">
    <property type="entry name" value="P-loop containing nucleoside triphosphate hydrolases"/>
    <property type="match status" value="1"/>
</dbReference>
<comment type="caution">
    <text evidence="3">The sequence shown here is derived from an EMBL/GenBank/DDBJ whole genome shotgun (WGS) entry which is preliminary data.</text>
</comment>
<keyword evidence="4" id="KW-1185">Reference proteome</keyword>
<keyword evidence="1" id="KW-0520">NAD</keyword>
<feature type="domain" description="TIR" evidence="2">
    <location>
        <begin position="15"/>
        <end position="181"/>
    </location>
</feature>
<sequence>MACTTIQTSSSSGTRSFDVFVSFRGEDTRNGFTNHLFAALQRKGVVAFRDDQKIKKGELVEPELFQAIEGSLVFIVVFSKDYASSTWCLKELTKIVHWVEQTGLSVLPIFFDVTPSEVRKQSGHFGNAFAEHEKRFKDDLEMVQNWRSALDAITNRSGWDLNNKPQYEEIEKIVEEVINILGHNQILSFDDDLVDMHSRVRQLEELLNFGANEVVGVVGICGMSGIGKTTLATVLFNKISPQYDSCCFIDDVSKLYGNFGATHVQKELLCQVLNKGNMVEIANFSHGTMLLKCWAHFCGIKTFMSGEVLWLDLKKIHRKIL</sequence>
<organism evidence="3 4">
    <name type="scientific">Flemingia macrophylla</name>
    <dbReference type="NCBI Taxonomy" id="520843"/>
    <lineage>
        <taxon>Eukaryota</taxon>
        <taxon>Viridiplantae</taxon>
        <taxon>Streptophyta</taxon>
        <taxon>Embryophyta</taxon>
        <taxon>Tracheophyta</taxon>
        <taxon>Spermatophyta</taxon>
        <taxon>Magnoliopsida</taxon>
        <taxon>eudicotyledons</taxon>
        <taxon>Gunneridae</taxon>
        <taxon>Pentapetalae</taxon>
        <taxon>rosids</taxon>
        <taxon>fabids</taxon>
        <taxon>Fabales</taxon>
        <taxon>Fabaceae</taxon>
        <taxon>Papilionoideae</taxon>
        <taxon>50 kb inversion clade</taxon>
        <taxon>NPAAA clade</taxon>
        <taxon>indigoferoid/millettioid clade</taxon>
        <taxon>Phaseoleae</taxon>
        <taxon>Flemingia</taxon>
    </lineage>
</organism>
<dbReference type="AlphaFoldDB" id="A0ABD1LX66"/>
<dbReference type="Pfam" id="PF00931">
    <property type="entry name" value="NB-ARC"/>
    <property type="match status" value="1"/>
</dbReference>
<dbReference type="SUPFAM" id="SSF52200">
    <property type="entry name" value="Toll/Interleukin receptor TIR domain"/>
    <property type="match status" value="1"/>
</dbReference>
<gene>
    <name evidence="3" type="ORF">Fmac_021548</name>
</gene>
<dbReference type="SMART" id="SM00255">
    <property type="entry name" value="TIR"/>
    <property type="match status" value="1"/>
</dbReference>
<dbReference type="PANTHER" id="PTHR11017">
    <property type="entry name" value="LEUCINE-RICH REPEAT-CONTAINING PROTEIN"/>
    <property type="match status" value="1"/>
</dbReference>
<dbReference type="PROSITE" id="PS50104">
    <property type="entry name" value="TIR"/>
    <property type="match status" value="1"/>
</dbReference>
<dbReference type="EMBL" id="JBGMDY010000007">
    <property type="protein sequence ID" value="KAL2328121.1"/>
    <property type="molecule type" value="Genomic_DNA"/>
</dbReference>
<proteinExistence type="predicted"/>
<evidence type="ECO:0000256" key="1">
    <source>
        <dbReference type="ARBA" id="ARBA00023027"/>
    </source>
</evidence>
<name>A0ABD1LX66_9FABA</name>
<reference evidence="3 4" key="1">
    <citation type="submission" date="2024-08" db="EMBL/GenBank/DDBJ databases">
        <title>Insights into the chromosomal genome structure of Flemingia macrophylla.</title>
        <authorList>
            <person name="Ding Y."/>
            <person name="Zhao Y."/>
            <person name="Bi W."/>
            <person name="Wu M."/>
            <person name="Zhao G."/>
            <person name="Gong Y."/>
            <person name="Li W."/>
            <person name="Zhang P."/>
        </authorList>
    </citation>
    <scope>NUCLEOTIDE SEQUENCE [LARGE SCALE GENOMIC DNA]</scope>
    <source>
        <strain evidence="3">DYQJB</strain>
        <tissue evidence="3">Leaf</tissue>
    </source>
</reference>
<evidence type="ECO:0000313" key="4">
    <source>
        <dbReference type="Proteomes" id="UP001603857"/>
    </source>
</evidence>
<accession>A0ABD1LX66</accession>
<dbReference type="InterPro" id="IPR035897">
    <property type="entry name" value="Toll_tir_struct_dom_sf"/>
</dbReference>
<evidence type="ECO:0000313" key="3">
    <source>
        <dbReference type="EMBL" id="KAL2328121.1"/>
    </source>
</evidence>
<dbReference type="PANTHER" id="PTHR11017:SF259">
    <property type="entry name" value="ADP-RIBOSYL CYCLASE_CYCLIC ADP-RIBOSE HYDROLASE"/>
    <property type="match status" value="1"/>
</dbReference>